<dbReference type="InterPro" id="IPR036165">
    <property type="entry name" value="YefM-like_sf"/>
</dbReference>
<name>A0A372ITH2_9BACT</name>
<proteinExistence type="inferred from homology"/>
<organism evidence="2 3">
    <name type="scientific">Paracidobacterium acidisoli</name>
    <dbReference type="NCBI Taxonomy" id="2303751"/>
    <lineage>
        <taxon>Bacteria</taxon>
        <taxon>Pseudomonadati</taxon>
        <taxon>Acidobacteriota</taxon>
        <taxon>Terriglobia</taxon>
        <taxon>Terriglobales</taxon>
        <taxon>Acidobacteriaceae</taxon>
        <taxon>Paracidobacterium</taxon>
    </lineage>
</organism>
<evidence type="ECO:0000256" key="1">
    <source>
        <dbReference type="ARBA" id="ARBA00009981"/>
    </source>
</evidence>
<dbReference type="OrthoDB" id="122087at2"/>
<dbReference type="Proteomes" id="UP000264702">
    <property type="component" value="Unassembled WGS sequence"/>
</dbReference>
<evidence type="ECO:0000313" key="3">
    <source>
        <dbReference type="Proteomes" id="UP000264702"/>
    </source>
</evidence>
<gene>
    <name evidence="2" type="ORF">D0Y96_01325</name>
</gene>
<reference evidence="2 3" key="1">
    <citation type="submission" date="2018-08" db="EMBL/GenBank/DDBJ databases">
        <title>Acidipila sp. 4G-K13, an acidobacterium isolated from forest soil.</title>
        <authorList>
            <person name="Gao Z.-H."/>
            <person name="Qiu L.-H."/>
        </authorList>
    </citation>
    <scope>NUCLEOTIDE SEQUENCE [LARGE SCALE GENOMIC DNA]</scope>
    <source>
        <strain evidence="2 3">4G-K13</strain>
    </source>
</reference>
<comment type="similarity">
    <text evidence="1">Belongs to the phD/YefM antitoxin family.</text>
</comment>
<comment type="caution">
    <text evidence="2">The sequence shown here is derived from an EMBL/GenBank/DDBJ whole genome shotgun (WGS) entry which is preliminary data.</text>
</comment>
<sequence>MTSRTQQVGVREFRENLSSYLLRAGGPIAITRHGDTIGLFMPVRRKRTAEERAELDAIAEKLYKEMENAGVTEEDIVREFNELRAASRK</sequence>
<dbReference type="AlphaFoldDB" id="A0A372ITH2"/>
<keyword evidence="3" id="KW-1185">Reference proteome</keyword>
<protein>
    <submittedName>
        <fullName evidence="2">Prevent-host-death protein</fullName>
    </submittedName>
</protein>
<accession>A0A372ITH2</accession>
<dbReference type="SUPFAM" id="SSF143120">
    <property type="entry name" value="YefM-like"/>
    <property type="match status" value="1"/>
</dbReference>
<dbReference type="EMBL" id="QVQT01000001">
    <property type="protein sequence ID" value="RFU18247.1"/>
    <property type="molecule type" value="Genomic_DNA"/>
</dbReference>
<evidence type="ECO:0000313" key="2">
    <source>
        <dbReference type="EMBL" id="RFU18247.1"/>
    </source>
</evidence>
<dbReference type="RefSeq" id="WP_117297493.1">
    <property type="nucleotide sequence ID" value="NZ_QVQT02000001.1"/>
</dbReference>